<accession>A0A1F5Y3S3</accession>
<dbReference type="InterPro" id="IPR041049">
    <property type="entry name" value="DUF5615"/>
</dbReference>
<dbReference type="Proteomes" id="UP000177720">
    <property type="component" value="Unassembled WGS sequence"/>
</dbReference>
<evidence type="ECO:0000259" key="1">
    <source>
        <dbReference type="Pfam" id="PF18480"/>
    </source>
</evidence>
<evidence type="ECO:0000313" key="2">
    <source>
        <dbReference type="EMBL" id="OGF94848.1"/>
    </source>
</evidence>
<organism evidence="2 3">
    <name type="scientific">Candidatus Giovannonibacteria bacterium RIFCSPLOWO2_12_43_8</name>
    <dbReference type="NCBI Taxonomy" id="1798361"/>
    <lineage>
        <taxon>Bacteria</taxon>
        <taxon>Candidatus Giovannoniibacteriota</taxon>
    </lineage>
</organism>
<dbReference type="AlphaFoldDB" id="A0A1F5Y3S3"/>
<comment type="caution">
    <text evidence="2">The sequence shown here is derived from an EMBL/GenBank/DDBJ whole genome shotgun (WGS) entry which is preliminary data.</text>
</comment>
<proteinExistence type="predicted"/>
<gene>
    <name evidence="2" type="ORF">A2Y47_01160</name>
</gene>
<evidence type="ECO:0000313" key="3">
    <source>
        <dbReference type="Proteomes" id="UP000177720"/>
    </source>
</evidence>
<reference evidence="2 3" key="1">
    <citation type="journal article" date="2016" name="Nat. Commun.">
        <title>Thousands of microbial genomes shed light on interconnected biogeochemical processes in an aquifer system.</title>
        <authorList>
            <person name="Anantharaman K."/>
            <person name="Brown C.T."/>
            <person name="Hug L.A."/>
            <person name="Sharon I."/>
            <person name="Castelle C.J."/>
            <person name="Probst A.J."/>
            <person name="Thomas B.C."/>
            <person name="Singh A."/>
            <person name="Wilkins M.J."/>
            <person name="Karaoz U."/>
            <person name="Brodie E.L."/>
            <person name="Williams K.H."/>
            <person name="Hubbard S.S."/>
            <person name="Banfield J.F."/>
        </authorList>
    </citation>
    <scope>NUCLEOTIDE SEQUENCE [LARGE SCALE GENOMIC DNA]</scope>
</reference>
<protein>
    <recommendedName>
        <fullName evidence="1">DUF5615 domain-containing protein</fullName>
    </recommendedName>
</protein>
<dbReference type="Pfam" id="PF18480">
    <property type="entry name" value="DUF5615"/>
    <property type="match status" value="1"/>
</dbReference>
<feature type="domain" description="DUF5615" evidence="1">
    <location>
        <begin position="3"/>
        <end position="85"/>
    </location>
</feature>
<dbReference type="EMBL" id="MFIN01000040">
    <property type="protein sequence ID" value="OGF94848.1"/>
    <property type="molecule type" value="Genomic_DNA"/>
</dbReference>
<name>A0A1F5Y3S3_9BACT</name>
<sequence>MVKFLVDENIGQSTIHYLKEQGYDVVVATVTELSGREDSFLLDYAFRGNRVIVTNDKDFGYLVYRQNLPTRGVILFRFFQESPSLKIAALDLILSKGTAQILNHFIVASEDKIRSRSIHIP</sequence>